<feature type="non-terminal residue" evidence="1">
    <location>
        <position position="1"/>
    </location>
</feature>
<comment type="caution">
    <text evidence="1">The sequence shown here is derived from an EMBL/GenBank/DDBJ whole genome shotgun (WGS) entry which is preliminary data.</text>
</comment>
<dbReference type="AlphaFoldDB" id="X0WKY4"/>
<proteinExistence type="predicted"/>
<name>X0WKY4_9ZZZZ</name>
<accession>X0WKY4</accession>
<dbReference type="EMBL" id="BARS01046636">
    <property type="protein sequence ID" value="GAG31315.1"/>
    <property type="molecule type" value="Genomic_DNA"/>
</dbReference>
<protein>
    <submittedName>
        <fullName evidence="1">Uncharacterized protein</fullName>
    </submittedName>
</protein>
<sequence>NLDRAVVNIDERLTKTQFEWQRARHQNMNKKQLGMMASMSLWK</sequence>
<gene>
    <name evidence="1" type="ORF">S01H1_70163</name>
</gene>
<evidence type="ECO:0000313" key="1">
    <source>
        <dbReference type="EMBL" id="GAG31315.1"/>
    </source>
</evidence>
<reference evidence="1" key="1">
    <citation type="journal article" date="2014" name="Front. Microbiol.">
        <title>High frequency of phylogenetically diverse reductive dehalogenase-homologous genes in deep subseafloor sedimentary metagenomes.</title>
        <authorList>
            <person name="Kawai M."/>
            <person name="Futagami T."/>
            <person name="Toyoda A."/>
            <person name="Takaki Y."/>
            <person name="Nishi S."/>
            <person name="Hori S."/>
            <person name="Arai W."/>
            <person name="Tsubouchi T."/>
            <person name="Morono Y."/>
            <person name="Uchiyama I."/>
            <person name="Ito T."/>
            <person name="Fujiyama A."/>
            <person name="Inagaki F."/>
            <person name="Takami H."/>
        </authorList>
    </citation>
    <scope>NUCLEOTIDE SEQUENCE</scope>
    <source>
        <strain evidence="1">Expedition CK06-06</strain>
    </source>
</reference>
<organism evidence="1">
    <name type="scientific">marine sediment metagenome</name>
    <dbReference type="NCBI Taxonomy" id="412755"/>
    <lineage>
        <taxon>unclassified sequences</taxon>
        <taxon>metagenomes</taxon>
        <taxon>ecological metagenomes</taxon>
    </lineage>
</organism>